<evidence type="ECO:0000313" key="3">
    <source>
        <dbReference type="Proteomes" id="UP001153365"/>
    </source>
</evidence>
<accession>A0AAV0AVY0</accession>
<reference evidence="2" key="1">
    <citation type="submission" date="2022-06" db="EMBL/GenBank/DDBJ databases">
        <authorList>
            <consortium name="SYNGENTA / RWTH Aachen University"/>
        </authorList>
    </citation>
    <scope>NUCLEOTIDE SEQUENCE</scope>
</reference>
<name>A0AAV0AVY0_PHAPC</name>
<gene>
    <name evidence="2" type="ORF">PPACK8108_LOCUS9138</name>
</gene>
<dbReference type="Proteomes" id="UP001153365">
    <property type="component" value="Unassembled WGS sequence"/>
</dbReference>
<dbReference type="EMBL" id="CALTRL010001948">
    <property type="protein sequence ID" value="CAH7674226.1"/>
    <property type="molecule type" value="Genomic_DNA"/>
</dbReference>
<dbReference type="AlphaFoldDB" id="A0AAV0AVY0"/>
<sequence>MPDIDEVFKSIEAFEMKMEWLTSSKLGKVLKQVGALDNSKVPLDEKDKGRGDAHQTGTAVVSKEDEKKDDDTEAKDQEKGDLKAAEGKSDKDEIKEDGKKMDCSDSPQPETTKAGKSEEFYQFKVQKNSRDENGTVMIKQAQFLHNPVIYKRTNTFAELEKDRESSFMGWMLMAVELWEVKNKKIMNQTET</sequence>
<evidence type="ECO:0000256" key="1">
    <source>
        <dbReference type="SAM" id="MobiDB-lite"/>
    </source>
</evidence>
<feature type="compositionally biased region" description="Basic and acidic residues" evidence="1">
    <location>
        <begin position="62"/>
        <end position="103"/>
    </location>
</feature>
<feature type="compositionally biased region" description="Basic and acidic residues" evidence="1">
    <location>
        <begin position="42"/>
        <end position="53"/>
    </location>
</feature>
<proteinExistence type="predicted"/>
<organism evidence="2 3">
    <name type="scientific">Phakopsora pachyrhizi</name>
    <name type="common">Asian soybean rust disease fungus</name>
    <dbReference type="NCBI Taxonomy" id="170000"/>
    <lineage>
        <taxon>Eukaryota</taxon>
        <taxon>Fungi</taxon>
        <taxon>Dikarya</taxon>
        <taxon>Basidiomycota</taxon>
        <taxon>Pucciniomycotina</taxon>
        <taxon>Pucciniomycetes</taxon>
        <taxon>Pucciniales</taxon>
        <taxon>Phakopsoraceae</taxon>
        <taxon>Phakopsora</taxon>
    </lineage>
</organism>
<evidence type="ECO:0000313" key="2">
    <source>
        <dbReference type="EMBL" id="CAH7674226.1"/>
    </source>
</evidence>
<keyword evidence="3" id="KW-1185">Reference proteome</keyword>
<comment type="caution">
    <text evidence="2">The sequence shown here is derived from an EMBL/GenBank/DDBJ whole genome shotgun (WGS) entry which is preliminary data.</text>
</comment>
<protein>
    <submittedName>
        <fullName evidence="2">Uncharacterized protein</fullName>
    </submittedName>
</protein>
<feature type="region of interest" description="Disordered" evidence="1">
    <location>
        <begin position="34"/>
        <end position="118"/>
    </location>
</feature>